<dbReference type="Gene3D" id="3.30.465.10">
    <property type="match status" value="1"/>
</dbReference>
<dbReference type="OrthoDB" id="407275at2759"/>
<comment type="caution">
    <text evidence="7">The sequence shown here is derived from an EMBL/GenBank/DDBJ whole genome shotgun (WGS) entry which is preliminary data.</text>
</comment>
<dbReference type="Pfam" id="PF08031">
    <property type="entry name" value="BBE"/>
    <property type="match status" value="1"/>
</dbReference>
<evidence type="ECO:0000256" key="2">
    <source>
        <dbReference type="ARBA" id="ARBA00005466"/>
    </source>
</evidence>
<dbReference type="GO" id="GO:0016491">
    <property type="term" value="F:oxidoreductase activity"/>
    <property type="evidence" value="ECO:0007669"/>
    <property type="project" value="UniProtKB-KW"/>
</dbReference>
<name>A0A9Q3IHZ2_9BASI</name>
<evidence type="ECO:0000259" key="6">
    <source>
        <dbReference type="PROSITE" id="PS51387"/>
    </source>
</evidence>
<dbReference type="PROSITE" id="PS00862">
    <property type="entry name" value="OX2_COVAL_FAD"/>
    <property type="match status" value="1"/>
</dbReference>
<organism evidence="7 8">
    <name type="scientific">Austropuccinia psidii MF-1</name>
    <dbReference type="NCBI Taxonomy" id="1389203"/>
    <lineage>
        <taxon>Eukaryota</taxon>
        <taxon>Fungi</taxon>
        <taxon>Dikarya</taxon>
        <taxon>Basidiomycota</taxon>
        <taxon>Pucciniomycotina</taxon>
        <taxon>Pucciniomycetes</taxon>
        <taxon>Pucciniales</taxon>
        <taxon>Sphaerophragmiaceae</taxon>
        <taxon>Austropuccinia</taxon>
    </lineage>
</organism>
<dbReference type="InterPro" id="IPR050416">
    <property type="entry name" value="FAD-linked_Oxidoreductase"/>
</dbReference>
<comment type="similarity">
    <text evidence="2">Belongs to the oxygen-dependent FAD-linked oxidoreductase family.</text>
</comment>
<dbReference type="Gene3D" id="3.40.462.20">
    <property type="match status" value="1"/>
</dbReference>
<dbReference type="EMBL" id="AVOT02046914">
    <property type="protein sequence ID" value="MBW0542198.1"/>
    <property type="molecule type" value="Genomic_DNA"/>
</dbReference>
<protein>
    <recommendedName>
        <fullName evidence="6">FAD-binding PCMH-type domain-containing protein</fullName>
    </recommendedName>
</protein>
<dbReference type="GO" id="GO:0071949">
    <property type="term" value="F:FAD binding"/>
    <property type="evidence" value="ECO:0007669"/>
    <property type="project" value="InterPro"/>
</dbReference>
<keyword evidence="8" id="KW-1185">Reference proteome</keyword>
<keyword evidence="5" id="KW-0560">Oxidoreductase</keyword>
<sequence>MLLTTPLTAADTFSIKEKFNSLNIDAVFPGDPSYTKFSGSFNKRFEYVPAAIVFPKNTKEVQSSIKVAVDAKLPVSARSGGHSYAAYGLGGANGFLVIDLQKLRTIAVNISSGEATIGAGTRLGDMAISLYEQGRRALPHGSCPYVGLGGHAAFGGFGLASRQWGLTLDTIVGHEVVLANGSIVSTSKTTNSELFWALRGAGPSFGIVTAFQFQTYPAPSQMTRFLYKWSLNQTQLAASLVKYQEFCASGPPPQLGVIANLFKGSGAGTISFHFGGCWYGEDSGLDAIVEPFLSQMPAPASKSVKKTDWLTSLQIIAGNQNLSSDGVDLTNEHDTFYAKSLTTSEAAPMSEASLHIFAKYLVNEGFQTDTTWFVQFELYGGKNSAINSVRSDETAFVQRSILLTLQFYASSPKFMPPFPESGLTFLDSMLMSIVENNPLNWPHGAYSNYVDNRLSFCQWKSEYYSTNWKRLSQIKSVYDPNELFSYPQSIPPAEKVSSLQCTGES</sequence>
<proteinExistence type="inferred from homology"/>
<dbReference type="InterPro" id="IPR016169">
    <property type="entry name" value="FAD-bd_PCMH_sub2"/>
</dbReference>
<dbReference type="InterPro" id="IPR036318">
    <property type="entry name" value="FAD-bd_PCMH-like_sf"/>
</dbReference>
<reference evidence="7" key="1">
    <citation type="submission" date="2021-03" db="EMBL/GenBank/DDBJ databases">
        <title>Draft genome sequence of rust myrtle Austropuccinia psidii MF-1, a brazilian biotype.</title>
        <authorList>
            <person name="Quecine M.C."/>
            <person name="Pachon D.M.R."/>
            <person name="Bonatelli M.L."/>
            <person name="Correr F.H."/>
            <person name="Franceschini L.M."/>
            <person name="Leite T.F."/>
            <person name="Margarido G.R.A."/>
            <person name="Almeida C.A."/>
            <person name="Ferrarezi J.A."/>
            <person name="Labate C.A."/>
        </authorList>
    </citation>
    <scope>NUCLEOTIDE SEQUENCE</scope>
    <source>
        <strain evidence="7">MF-1</strain>
    </source>
</reference>
<accession>A0A9Q3IHZ2</accession>
<feature type="domain" description="FAD-binding PCMH-type" evidence="6">
    <location>
        <begin position="45"/>
        <end position="218"/>
    </location>
</feature>
<evidence type="ECO:0000313" key="8">
    <source>
        <dbReference type="Proteomes" id="UP000765509"/>
    </source>
</evidence>
<dbReference type="PANTHER" id="PTHR42973:SF39">
    <property type="entry name" value="FAD-BINDING PCMH-TYPE DOMAIN-CONTAINING PROTEIN"/>
    <property type="match status" value="1"/>
</dbReference>
<dbReference type="Proteomes" id="UP000765509">
    <property type="component" value="Unassembled WGS sequence"/>
</dbReference>
<keyword evidence="4" id="KW-0274">FAD</keyword>
<dbReference type="InterPro" id="IPR012951">
    <property type="entry name" value="BBE"/>
</dbReference>
<dbReference type="InterPro" id="IPR016166">
    <property type="entry name" value="FAD-bd_PCMH"/>
</dbReference>
<keyword evidence="3" id="KW-0285">Flavoprotein</keyword>
<dbReference type="PANTHER" id="PTHR42973">
    <property type="entry name" value="BINDING OXIDOREDUCTASE, PUTATIVE (AFU_ORTHOLOGUE AFUA_1G17690)-RELATED"/>
    <property type="match status" value="1"/>
</dbReference>
<evidence type="ECO:0000256" key="4">
    <source>
        <dbReference type="ARBA" id="ARBA00022827"/>
    </source>
</evidence>
<dbReference type="InterPro" id="IPR006094">
    <property type="entry name" value="Oxid_FAD_bind_N"/>
</dbReference>
<comment type="cofactor">
    <cofactor evidence="1">
        <name>FAD</name>
        <dbReference type="ChEBI" id="CHEBI:57692"/>
    </cofactor>
</comment>
<evidence type="ECO:0000256" key="1">
    <source>
        <dbReference type="ARBA" id="ARBA00001974"/>
    </source>
</evidence>
<evidence type="ECO:0000256" key="3">
    <source>
        <dbReference type="ARBA" id="ARBA00022630"/>
    </source>
</evidence>
<evidence type="ECO:0000256" key="5">
    <source>
        <dbReference type="ARBA" id="ARBA00023002"/>
    </source>
</evidence>
<dbReference type="InterPro" id="IPR006093">
    <property type="entry name" value="Oxy_OxRdtase_FAD_BS"/>
</dbReference>
<gene>
    <name evidence="7" type="ORF">O181_081913</name>
</gene>
<dbReference type="Pfam" id="PF01565">
    <property type="entry name" value="FAD_binding_4"/>
    <property type="match status" value="1"/>
</dbReference>
<dbReference type="AlphaFoldDB" id="A0A9Q3IHZ2"/>
<dbReference type="PROSITE" id="PS51387">
    <property type="entry name" value="FAD_PCMH"/>
    <property type="match status" value="1"/>
</dbReference>
<evidence type="ECO:0000313" key="7">
    <source>
        <dbReference type="EMBL" id="MBW0542198.1"/>
    </source>
</evidence>
<dbReference type="SUPFAM" id="SSF56176">
    <property type="entry name" value="FAD-binding/transporter-associated domain-like"/>
    <property type="match status" value="1"/>
</dbReference>